<gene>
    <name evidence="1" type="ORF">PG986_010465</name>
</gene>
<proteinExistence type="predicted"/>
<accession>A0ABR1Q2C8</accession>
<dbReference type="Proteomes" id="UP001391051">
    <property type="component" value="Unassembled WGS sequence"/>
</dbReference>
<evidence type="ECO:0000313" key="1">
    <source>
        <dbReference type="EMBL" id="KAK7946144.1"/>
    </source>
</evidence>
<protein>
    <submittedName>
        <fullName evidence="1">Uncharacterized protein</fullName>
    </submittedName>
</protein>
<comment type="caution">
    <text evidence="1">The sequence shown here is derived from an EMBL/GenBank/DDBJ whole genome shotgun (WGS) entry which is preliminary data.</text>
</comment>
<dbReference type="GeneID" id="92079749"/>
<dbReference type="RefSeq" id="XP_066696178.1">
    <property type="nucleotide sequence ID" value="XM_066846687.1"/>
</dbReference>
<organism evidence="1 2">
    <name type="scientific">Apiospora aurea</name>
    <dbReference type="NCBI Taxonomy" id="335848"/>
    <lineage>
        <taxon>Eukaryota</taxon>
        <taxon>Fungi</taxon>
        <taxon>Dikarya</taxon>
        <taxon>Ascomycota</taxon>
        <taxon>Pezizomycotina</taxon>
        <taxon>Sordariomycetes</taxon>
        <taxon>Xylariomycetidae</taxon>
        <taxon>Amphisphaeriales</taxon>
        <taxon>Apiosporaceae</taxon>
        <taxon>Apiospora</taxon>
    </lineage>
</organism>
<dbReference type="EMBL" id="JAQQWE010000007">
    <property type="protein sequence ID" value="KAK7946144.1"/>
    <property type="molecule type" value="Genomic_DNA"/>
</dbReference>
<evidence type="ECO:0000313" key="2">
    <source>
        <dbReference type="Proteomes" id="UP001391051"/>
    </source>
</evidence>
<keyword evidence="2" id="KW-1185">Reference proteome</keyword>
<sequence length="171" mass="19922">MSQLTQFHLFPNPPPELQTLIWQTYGNDARDLRPFTRGWTSTSSTSRYLPKPLDDDHWFFKIRKLAINVYNPFSQVWTVSAFDQDTLRRHKGLATIYLVSGEGASDEYFWPEKTSNGFIRQVWIPHMDNTRNLFSAIYKDQTARPDIHLVVEGSPKALAMMALDDGLWQQR</sequence>
<reference evidence="1 2" key="1">
    <citation type="submission" date="2023-01" db="EMBL/GenBank/DDBJ databases">
        <title>Analysis of 21 Apiospora genomes using comparative genomics revels a genus with tremendous synthesis potential of carbohydrate active enzymes and secondary metabolites.</title>
        <authorList>
            <person name="Sorensen T."/>
        </authorList>
    </citation>
    <scope>NUCLEOTIDE SEQUENCE [LARGE SCALE GENOMIC DNA]</scope>
    <source>
        <strain evidence="1 2">CBS 24483</strain>
    </source>
</reference>
<name>A0ABR1Q2C8_9PEZI</name>